<feature type="transmembrane region" description="Helical" evidence="1">
    <location>
        <begin position="90"/>
        <end position="111"/>
    </location>
</feature>
<gene>
    <name evidence="2" type="ORF">TbgDal_III4100</name>
</gene>
<name>C9ZL59_TRYB9</name>
<organism evidence="2 3">
    <name type="scientific">Trypanosoma brucei gambiense (strain MHOM/CI/86/DAL972)</name>
    <dbReference type="NCBI Taxonomy" id="679716"/>
    <lineage>
        <taxon>Eukaryota</taxon>
        <taxon>Discoba</taxon>
        <taxon>Euglenozoa</taxon>
        <taxon>Kinetoplastea</taxon>
        <taxon>Metakinetoplastina</taxon>
        <taxon>Trypanosomatida</taxon>
        <taxon>Trypanosomatidae</taxon>
        <taxon>Trypanosoma</taxon>
    </lineage>
</organism>
<protein>
    <submittedName>
        <fullName evidence="2">Uncharacterized protein</fullName>
    </submittedName>
</protein>
<dbReference type="RefSeq" id="XP_011772358.1">
    <property type="nucleotide sequence ID" value="XM_011774056.1"/>
</dbReference>
<dbReference type="AlphaFoldDB" id="C9ZL59"/>
<keyword evidence="1" id="KW-0812">Transmembrane</keyword>
<dbReference type="GeneID" id="23859205"/>
<evidence type="ECO:0000313" key="2">
    <source>
        <dbReference type="EMBL" id="CBH10068.1"/>
    </source>
</evidence>
<feature type="transmembrane region" description="Helical" evidence="1">
    <location>
        <begin position="57"/>
        <end position="78"/>
    </location>
</feature>
<feature type="transmembrane region" description="Helical" evidence="1">
    <location>
        <begin position="25"/>
        <end position="51"/>
    </location>
</feature>
<dbReference type="EMBL" id="FN554966">
    <property type="protein sequence ID" value="CBH10068.1"/>
    <property type="molecule type" value="Genomic_DNA"/>
</dbReference>
<dbReference type="Proteomes" id="UP000002316">
    <property type="component" value="Chromosome 3"/>
</dbReference>
<accession>C9ZL59</accession>
<sequence>MYICMRVHVYVCARNATSKGKGLHFMWLSGGSPIFLLSFLLYFLFVFFSFFLSLYTLYFISLFLFIYLFYFYFFQPYCPCVQVTFRSVPASLLVLFHECLFLFSSCLVSYTNQIFSFSYFHVSMHIPTYMSAAGGNGWKYRRQIMY</sequence>
<evidence type="ECO:0000256" key="1">
    <source>
        <dbReference type="SAM" id="Phobius"/>
    </source>
</evidence>
<keyword evidence="1" id="KW-1133">Transmembrane helix</keyword>
<reference evidence="3" key="1">
    <citation type="journal article" date="2010" name="PLoS Negl. Trop. Dis.">
        <title>The genome sequence of Trypanosoma brucei gambiense, causative agent of chronic human african trypanosomiasis.</title>
        <authorList>
            <person name="Jackson A.P."/>
            <person name="Sanders M."/>
            <person name="Berry A."/>
            <person name="McQuillan J."/>
            <person name="Aslett M.A."/>
            <person name="Quail M.A."/>
            <person name="Chukualim B."/>
            <person name="Capewell P."/>
            <person name="MacLeod A."/>
            <person name="Melville S.E."/>
            <person name="Gibson W."/>
            <person name="Barry J.D."/>
            <person name="Berriman M."/>
            <person name="Hertz-Fowler C."/>
        </authorList>
    </citation>
    <scope>NUCLEOTIDE SEQUENCE [LARGE SCALE GENOMIC DNA]</scope>
    <source>
        <strain evidence="3">MHOM/CI/86/DAL972</strain>
    </source>
</reference>
<proteinExistence type="predicted"/>
<keyword evidence="1" id="KW-0472">Membrane</keyword>
<evidence type="ECO:0000313" key="3">
    <source>
        <dbReference type="Proteomes" id="UP000002316"/>
    </source>
</evidence>
<dbReference type="KEGG" id="tbg:TbgDal_III4100"/>